<keyword evidence="8" id="KW-1185">Reference proteome</keyword>
<dbReference type="SUPFAM" id="SSF52172">
    <property type="entry name" value="CheY-like"/>
    <property type="match status" value="1"/>
</dbReference>
<evidence type="ECO:0000256" key="2">
    <source>
        <dbReference type="ARBA" id="ARBA00023015"/>
    </source>
</evidence>
<evidence type="ECO:0000259" key="5">
    <source>
        <dbReference type="PROSITE" id="PS01124"/>
    </source>
</evidence>
<dbReference type="PROSITE" id="PS50110">
    <property type="entry name" value="RESPONSE_REGULATORY"/>
    <property type="match status" value="1"/>
</dbReference>
<reference evidence="7 8" key="1">
    <citation type="submission" date="2020-11" db="EMBL/GenBank/DDBJ databases">
        <title>Pedobacter endophytica, an endophytic bacteria isolated form Carex pumila.</title>
        <authorList>
            <person name="Peng Y."/>
            <person name="Jiang L."/>
            <person name="Lee J."/>
        </authorList>
    </citation>
    <scope>NUCLEOTIDE SEQUENCE [LARGE SCALE GENOMIC DNA]</scope>
    <source>
        <strain evidence="7 8">JBR3-12</strain>
    </source>
</reference>
<dbReference type="InterPro" id="IPR001789">
    <property type="entry name" value="Sig_transdc_resp-reg_receiver"/>
</dbReference>
<dbReference type="EMBL" id="CP064939">
    <property type="protein sequence ID" value="QPH41771.1"/>
    <property type="molecule type" value="Genomic_DNA"/>
</dbReference>
<feature type="domain" description="Response regulatory" evidence="6">
    <location>
        <begin position="4"/>
        <end position="119"/>
    </location>
</feature>
<dbReference type="PROSITE" id="PS01124">
    <property type="entry name" value="HTH_ARAC_FAMILY_2"/>
    <property type="match status" value="1"/>
</dbReference>
<evidence type="ECO:0000313" key="8">
    <source>
        <dbReference type="Proteomes" id="UP000594759"/>
    </source>
</evidence>
<dbReference type="InterPro" id="IPR009057">
    <property type="entry name" value="Homeodomain-like_sf"/>
</dbReference>
<dbReference type="Pfam" id="PF12833">
    <property type="entry name" value="HTH_18"/>
    <property type="match status" value="1"/>
</dbReference>
<dbReference type="GO" id="GO:0003700">
    <property type="term" value="F:DNA-binding transcription factor activity"/>
    <property type="evidence" value="ECO:0007669"/>
    <property type="project" value="InterPro"/>
</dbReference>
<feature type="domain" description="HTH araC/xylS-type" evidence="5">
    <location>
        <begin position="151"/>
        <end position="250"/>
    </location>
</feature>
<accession>A0A7S9L426</accession>
<dbReference type="Pfam" id="PF00072">
    <property type="entry name" value="Response_reg"/>
    <property type="match status" value="1"/>
</dbReference>
<dbReference type="SUPFAM" id="SSF46689">
    <property type="entry name" value="Homeodomain-like"/>
    <property type="match status" value="1"/>
</dbReference>
<keyword evidence="2" id="KW-0805">Transcription regulation</keyword>
<dbReference type="GO" id="GO:0043565">
    <property type="term" value="F:sequence-specific DNA binding"/>
    <property type="evidence" value="ECO:0007669"/>
    <property type="project" value="InterPro"/>
</dbReference>
<dbReference type="GO" id="GO:0000155">
    <property type="term" value="F:phosphorelay sensor kinase activity"/>
    <property type="evidence" value="ECO:0007669"/>
    <property type="project" value="TreeGrafter"/>
</dbReference>
<dbReference type="InterPro" id="IPR018060">
    <property type="entry name" value="HTH_AraC"/>
</dbReference>
<keyword evidence="3" id="KW-0804">Transcription</keyword>
<dbReference type="SMART" id="SM00448">
    <property type="entry name" value="REC"/>
    <property type="match status" value="1"/>
</dbReference>
<gene>
    <name evidence="7" type="ORF">IZT61_04040</name>
</gene>
<evidence type="ECO:0000313" key="7">
    <source>
        <dbReference type="EMBL" id="QPH41771.1"/>
    </source>
</evidence>
<dbReference type="Gene3D" id="1.10.10.60">
    <property type="entry name" value="Homeodomain-like"/>
    <property type="match status" value="1"/>
</dbReference>
<dbReference type="PANTHER" id="PTHR43547">
    <property type="entry name" value="TWO-COMPONENT HISTIDINE KINASE"/>
    <property type="match status" value="1"/>
</dbReference>
<dbReference type="Gene3D" id="3.40.50.2300">
    <property type="match status" value="1"/>
</dbReference>
<dbReference type="Proteomes" id="UP000594759">
    <property type="component" value="Chromosome"/>
</dbReference>
<evidence type="ECO:0000259" key="6">
    <source>
        <dbReference type="PROSITE" id="PS50110"/>
    </source>
</evidence>
<keyword evidence="1 4" id="KW-0597">Phosphoprotein</keyword>
<proteinExistence type="predicted"/>
<dbReference type="InterPro" id="IPR011006">
    <property type="entry name" value="CheY-like_superfamily"/>
</dbReference>
<dbReference type="PANTHER" id="PTHR43547:SF2">
    <property type="entry name" value="HYBRID SIGNAL TRANSDUCTION HISTIDINE KINASE C"/>
    <property type="match status" value="1"/>
</dbReference>
<dbReference type="AlphaFoldDB" id="A0A7S9L426"/>
<feature type="modified residue" description="4-aspartylphosphate" evidence="4">
    <location>
        <position position="52"/>
    </location>
</feature>
<protein>
    <submittedName>
        <fullName evidence="7">DNA-binding response regulator</fullName>
    </submittedName>
</protein>
<name>A0A7S9L426_9SPHI</name>
<organism evidence="7 8">
    <name type="scientific">Pedobacter endophyticus</name>
    <dbReference type="NCBI Taxonomy" id="2789740"/>
    <lineage>
        <taxon>Bacteria</taxon>
        <taxon>Pseudomonadati</taxon>
        <taxon>Bacteroidota</taxon>
        <taxon>Sphingobacteriia</taxon>
        <taxon>Sphingobacteriales</taxon>
        <taxon>Sphingobacteriaceae</taxon>
        <taxon>Pedobacter</taxon>
    </lineage>
</organism>
<sequence>MSDTILIVDDNEDILEFLTKVFTKTYKLHLATSGEAAQQLLEKENVDLIISDIMMPGIDGFELCKSIKSNVEFCHIPIILLTSKNTYKANIEGLEVGADLYVNKPFSPQLLRVQVANLLQNRLKIKAHIASSPFEDVRVVANSKTEEAFLKRLDEYVRKNIQDPYLDIDQLAEHMHMSRPTLYRKIKAISSLSPKELIDVTRLKKATKLIAQNEFTFFEIAKMVGFGSQSLFNKNFLRYFKVSPQEYMNSLSKDAGDS</sequence>
<dbReference type="KEGG" id="pex:IZT61_04040"/>
<evidence type="ECO:0000256" key="1">
    <source>
        <dbReference type="ARBA" id="ARBA00022553"/>
    </source>
</evidence>
<dbReference type="SMART" id="SM00342">
    <property type="entry name" value="HTH_ARAC"/>
    <property type="match status" value="1"/>
</dbReference>
<evidence type="ECO:0000256" key="4">
    <source>
        <dbReference type="PROSITE-ProRule" id="PRU00169"/>
    </source>
</evidence>
<keyword evidence="7" id="KW-0238">DNA-binding</keyword>
<evidence type="ECO:0000256" key="3">
    <source>
        <dbReference type="ARBA" id="ARBA00023163"/>
    </source>
</evidence>